<comment type="caution">
    <text evidence="1">The sequence shown here is derived from an EMBL/GenBank/DDBJ whole genome shotgun (WGS) entry which is preliminary data.</text>
</comment>
<proteinExistence type="predicted"/>
<accession>A0ABW9XA29</accession>
<organism evidence="1 2">
    <name type="scientific">Novosphingobium ovatum</name>
    <dbReference type="NCBI Taxonomy" id="1908523"/>
    <lineage>
        <taxon>Bacteria</taxon>
        <taxon>Pseudomonadati</taxon>
        <taxon>Pseudomonadota</taxon>
        <taxon>Alphaproteobacteria</taxon>
        <taxon>Sphingomonadales</taxon>
        <taxon>Sphingomonadaceae</taxon>
        <taxon>Novosphingobium</taxon>
    </lineage>
</organism>
<dbReference type="RefSeq" id="WP_161716658.1">
    <property type="nucleotide sequence ID" value="NZ_JAAAPO010000001.1"/>
</dbReference>
<sequence>MIGIRILDGADPRPYIASTMLRLMLSLLALISGLTVSGPDADARAFSARGAEISAMWQDAGAARVSAHVVAHAAEVTRPAQPLMMALSVPMRAVPRVDTVHLRVDRARE</sequence>
<dbReference type="EMBL" id="JAAAPO010000001">
    <property type="protein sequence ID" value="NBC35388.1"/>
    <property type="molecule type" value="Genomic_DNA"/>
</dbReference>
<dbReference type="Proteomes" id="UP000753724">
    <property type="component" value="Unassembled WGS sequence"/>
</dbReference>
<evidence type="ECO:0000313" key="1">
    <source>
        <dbReference type="EMBL" id="NBC35388.1"/>
    </source>
</evidence>
<evidence type="ECO:0000313" key="2">
    <source>
        <dbReference type="Proteomes" id="UP000753724"/>
    </source>
</evidence>
<reference evidence="2" key="1">
    <citation type="submission" date="2020-01" db="EMBL/GenBank/DDBJ databases">
        <title>Sphingomonas sp. strain CSW-10.</title>
        <authorList>
            <person name="Chen W.-M."/>
        </authorList>
    </citation>
    <scope>NUCLEOTIDE SEQUENCE [LARGE SCALE GENOMIC DNA]</scope>
    <source>
        <strain evidence="2">FSY-8</strain>
    </source>
</reference>
<name>A0ABW9XA29_9SPHN</name>
<gene>
    <name evidence="1" type="ORF">GTZ99_02320</name>
</gene>
<keyword evidence="2" id="KW-1185">Reference proteome</keyword>
<protein>
    <submittedName>
        <fullName evidence="1">Uncharacterized protein</fullName>
    </submittedName>
</protein>